<feature type="active site" description="Charge relay system" evidence="5">
    <location>
        <position position="628"/>
    </location>
</feature>
<keyword evidence="3 5" id="KW-0378">Hydrolase</keyword>
<organism evidence="8 9">
    <name type="scientific">Brasilonema sennae CENA114</name>
    <dbReference type="NCBI Taxonomy" id="415709"/>
    <lineage>
        <taxon>Bacteria</taxon>
        <taxon>Bacillati</taxon>
        <taxon>Cyanobacteriota</taxon>
        <taxon>Cyanophyceae</taxon>
        <taxon>Nostocales</taxon>
        <taxon>Scytonemataceae</taxon>
        <taxon>Brasilonema</taxon>
        <taxon>Bromeliae group (in: Brasilonema)</taxon>
    </lineage>
</organism>
<evidence type="ECO:0000259" key="6">
    <source>
        <dbReference type="Pfam" id="PF00082"/>
    </source>
</evidence>
<evidence type="ECO:0000256" key="1">
    <source>
        <dbReference type="ARBA" id="ARBA00011073"/>
    </source>
</evidence>
<evidence type="ECO:0000256" key="5">
    <source>
        <dbReference type="PROSITE-ProRule" id="PRU01240"/>
    </source>
</evidence>
<dbReference type="RefSeq" id="WP_171977241.1">
    <property type="nucleotide sequence ID" value="NZ_CAWOXK010000001.1"/>
</dbReference>
<proteinExistence type="inferred from homology"/>
<evidence type="ECO:0000313" key="9">
    <source>
        <dbReference type="Proteomes" id="UP000503129"/>
    </source>
</evidence>
<name>A0A856MIR6_9CYAN</name>
<dbReference type="InterPro" id="IPR015500">
    <property type="entry name" value="Peptidase_S8_subtilisin-rel"/>
</dbReference>
<gene>
    <name evidence="8" type="ORF">DP114_23495</name>
</gene>
<reference evidence="8 9" key="1">
    <citation type="submission" date="2018-06" db="EMBL/GenBank/DDBJ databases">
        <title>Comparative genomics of Brasilonema spp. strains.</title>
        <authorList>
            <person name="Alvarenga D.O."/>
            <person name="Fiore M.F."/>
            <person name="Varani A.M."/>
        </authorList>
    </citation>
    <scope>NUCLEOTIDE SEQUENCE [LARGE SCALE GENOMIC DNA]</scope>
    <source>
        <strain evidence="8 9">CENA114</strain>
    </source>
</reference>
<dbReference type="Gene3D" id="3.40.50.200">
    <property type="entry name" value="Peptidase S8/S53 domain"/>
    <property type="match status" value="1"/>
</dbReference>
<dbReference type="Pfam" id="PF00082">
    <property type="entry name" value="Peptidase_S8"/>
    <property type="match status" value="1"/>
</dbReference>
<dbReference type="GO" id="GO:0004252">
    <property type="term" value="F:serine-type endopeptidase activity"/>
    <property type="evidence" value="ECO:0007669"/>
    <property type="project" value="UniProtKB-UniRule"/>
</dbReference>
<dbReference type="InterPro" id="IPR007280">
    <property type="entry name" value="Peptidase_C_arc/bac"/>
</dbReference>
<dbReference type="PANTHER" id="PTHR43806">
    <property type="entry name" value="PEPTIDASE S8"/>
    <property type="match status" value="1"/>
</dbReference>
<dbReference type="InterPro" id="IPR050131">
    <property type="entry name" value="Peptidase_S8_subtilisin-like"/>
</dbReference>
<feature type="domain" description="Peptidase S8/S53" evidence="6">
    <location>
        <begin position="405"/>
        <end position="676"/>
    </location>
</feature>
<dbReference type="Proteomes" id="UP000503129">
    <property type="component" value="Chromosome"/>
</dbReference>
<evidence type="ECO:0000259" key="7">
    <source>
        <dbReference type="Pfam" id="PF04151"/>
    </source>
</evidence>
<dbReference type="InterPro" id="IPR023828">
    <property type="entry name" value="Peptidase_S8_Ser-AS"/>
</dbReference>
<dbReference type="Gene3D" id="2.60.120.380">
    <property type="match status" value="2"/>
</dbReference>
<sequence length="695" mass="73836">MSTTFSESSLETAKNLNTGVNPQIFSDTLNSAHSNFYSFNLKGRSSFNLELEDSSANAQVDLIRDSNGNAVVDDGEVISSSVFGGAKAESINQTLDAGLYYVKVSIDEGLETDYKLAVSATPIDYAGDSLQNARQITLHSKAKNYSDWVGISDTNDYYKFALNTKSDFKLGLSGLSDDAQVQLLDGNGNTLANSLNVGITNQSINRTLNPGTYYVRVNSYEHGESFYNLTLSATGVSGDETIPTPTDSGTLSSISNGVQQLAASVITSVFPDSNTQYVKGTLRSDTFTYQSTYNRTIYSGNGNVDYGSGGRDLLDLSTFSSTSATIKLVESTGGVMYNPGNGTRLFDDITLSNGKQILFEGIEAIKFADKTINLSVTPNDPLFGQQWNLHMMGVQDAWRLTKGSDKVLIGIEDTGLAANNGVLHPDLRSPNVISNNYLDEMTNSIAHGTKVEGVIGAASNNGIGMSGINWNSDIFHIDVMGGDPGDYDLVSATQTLINQANSKGQRLVVNLSLTGGSSTQFEQLIANNQNTALFVVAAGNTNANSLESPADLANNYLNVLAVGGSWGVKDWNGNPTTPGTRISYQGGWGSNKGNGLSVMAPSEYLTTNATKSSNGFTFDYDQRFNGTSAAVPNVVGVASLVWSVNSNLTATQIKTILSQTAYDLGASGYDTEYGYGFVNADAAVRRAMALAQGAA</sequence>
<dbReference type="SUPFAM" id="SSF89260">
    <property type="entry name" value="Collagen-binding domain"/>
    <property type="match status" value="2"/>
</dbReference>
<dbReference type="PROSITE" id="PS00138">
    <property type="entry name" value="SUBTILASE_SER"/>
    <property type="match status" value="1"/>
</dbReference>
<dbReference type="InterPro" id="IPR000209">
    <property type="entry name" value="Peptidase_S8/S53_dom"/>
</dbReference>
<protein>
    <submittedName>
        <fullName evidence="8">Peptidase S8 and S53 subtilisin kexin sedolisin</fullName>
    </submittedName>
</protein>
<dbReference type="PRINTS" id="PR00723">
    <property type="entry name" value="SUBTILISIN"/>
</dbReference>
<feature type="domain" description="Peptidase C-terminal archaeal/bacterial" evidence="7">
    <location>
        <begin position="155"/>
        <end position="219"/>
    </location>
</feature>
<dbReference type="SUPFAM" id="SSF52743">
    <property type="entry name" value="Subtilisin-like"/>
    <property type="match status" value="1"/>
</dbReference>
<accession>A0A856MIR6</accession>
<dbReference type="PROSITE" id="PS51892">
    <property type="entry name" value="SUBTILASE"/>
    <property type="match status" value="1"/>
</dbReference>
<dbReference type="AlphaFoldDB" id="A0A856MIR6"/>
<evidence type="ECO:0000256" key="3">
    <source>
        <dbReference type="ARBA" id="ARBA00022801"/>
    </source>
</evidence>
<dbReference type="PANTHER" id="PTHR43806:SF11">
    <property type="entry name" value="CEREVISIN-RELATED"/>
    <property type="match status" value="1"/>
</dbReference>
<keyword evidence="9" id="KW-1185">Reference proteome</keyword>
<dbReference type="GO" id="GO:0006508">
    <property type="term" value="P:proteolysis"/>
    <property type="evidence" value="ECO:0007669"/>
    <property type="project" value="UniProtKB-KW"/>
</dbReference>
<evidence type="ECO:0000313" key="8">
    <source>
        <dbReference type="EMBL" id="QDL10462.1"/>
    </source>
</evidence>
<comment type="similarity">
    <text evidence="1 5">Belongs to the peptidase S8 family.</text>
</comment>
<dbReference type="InterPro" id="IPR036852">
    <property type="entry name" value="Peptidase_S8/S53_dom_sf"/>
</dbReference>
<dbReference type="EMBL" id="CP030118">
    <property type="protein sequence ID" value="QDL10462.1"/>
    <property type="molecule type" value="Genomic_DNA"/>
</dbReference>
<keyword evidence="4 5" id="KW-0720">Serine protease</keyword>
<keyword evidence="2 5" id="KW-0645">Protease</keyword>
<evidence type="ECO:0000256" key="4">
    <source>
        <dbReference type="ARBA" id="ARBA00022825"/>
    </source>
</evidence>
<evidence type="ECO:0000256" key="2">
    <source>
        <dbReference type="ARBA" id="ARBA00022670"/>
    </source>
</evidence>
<feature type="active site" description="Charge relay system" evidence="5">
    <location>
        <position position="413"/>
    </location>
</feature>
<dbReference type="Pfam" id="PF04151">
    <property type="entry name" value="PPC"/>
    <property type="match status" value="1"/>
</dbReference>
<feature type="active site" description="Charge relay system" evidence="5">
    <location>
        <position position="447"/>
    </location>
</feature>
<dbReference type="KEGG" id="bsen:DP114_23495"/>